<dbReference type="Pfam" id="PF00528">
    <property type="entry name" value="BPD_transp_1"/>
    <property type="match status" value="1"/>
</dbReference>
<evidence type="ECO:0000256" key="5">
    <source>
        <dbReference type="ARBA" id="ARBA00022856"/>
    </source>
</evidence>
<evidence type="ECO:0000313" key="12">
    <source>
        <dbReference type="EMBL" id="KRM90672.1"/>
    </source>
</evidence>
<evidence type="ECO:0000256" key="4">
    <source>
        <dbReference type="ARBA" id="ARBA00022692"/>
    </source>
</evidence>
<keyword evidence="8 10" id="KW-0472">Membrane</keyword>
<dbReference type="RefSeq" id="WP_083486923.1">
    <property type="nucleotide sequence ID" value="NZ_AYZE01000014.1"/>
</dbReference>
<feature type="transmembrane region" description="Helical" evidence="10">
    <location>
        <begin position="293"/>
        <end position="313"/>
    </location>
</feature>
<comment type="subcellular location">
    <subcellularLocation>
        <location evidence="1 10">Cell membrane</location>
        <topology evidence="1 10">Multi-pass membrane protein</topology>
    </subcellularLocation>
</comment>
<keyword evidence="6" id="KW-0653">Protein transport</keyword>
<feature type="transmembrane region" description="Helical" evidence="10">
    <location>
        <begin position="129"/>
        <end position="151"/>
    </location>
</feature>
<evidence type="ECO:0000313" key="13">
    <source>
        <dbReference type="Proteomes" id="UP000051131"/>
    </source>
</evidence>
<dbReference type="EMBL" id="AYZE01000014">
    <property type="protein sequence ID" value="KRM90672.1"/>
    <property type="molecule type" value="Genomic_DNA"/>
</dbReference>
<dbReference type="InterPro" id="IPR000515">
    <property type="entry name" value="MetI-like"/>
</dbReference>
<sequence length="326" mass="36818">MQEKTNQSKIYEIDTIVPIANVSEDDFAVVSLNSKENEKIDTPKYSYWGSVAKKFFFSKITIFMLLLMLVIFLMAFIQPLFSGYNLESVGNINDFKARYNWPSAKYWFGTDANGNSLFDAIWAGARTSISIGVIASLITEIIGVIVGAVWGISKKIDRLMLEIYNVIANVPSLLIIIVLSYSFGNGFWNLIFAMTCTSWIGTAYFMRVQVMIMREREYNVASRTLGTPTKRIIFRNILPYLTSVIVTDVSMSLPSFISYEVFLSFLGVGLSQNVPSLGRLISQYSPYMTSYPYLFWLPVLVLALITISLYIIGQRLADASDPRTHL</sequence>
<keyword evidence="7 10" id="KW-1133">Transmembrane helix</keyword>
<keyword evidence="5" id="KW-0571">Peptide transport</keyword>
<dbReference type="Gene3D" id="1.10.3720.10">
    <property type="entry name" value="MetI-like"/>
    <property type="match status" value="1"/>
</dbReference>
<dbReference type="InterPro" id="IPR050366">
    <property type="entry name" value="BP-dependent_transpt_permease"/>
</dbReference>
<dbReference type="PANTHER" id="PTHR43386">
    <property type="entry name" value="OLIGOPEPTIDE TRANSPORT SYSTEM PERMEASE PROTEIN APPC"/>
    <property type="match status" value="1"/>
</dbReference>
<dbReference type="Proteomes" id="UP000051131">
    <property type="component" value="Unassembled WGS sequence"/>
</dbReference>
<feature type="transmembrane region" description="Helical" evidence="10">
    <location>
        <begin position="237"/>
        <end position="257"/>
    </location>
</feature>
<dbReference type="PATRIC" id="fig|1423729.3.peg.669"/>
<feature type="domain" description="ABC transmembrane type-1" evidence="11">
    <location>
        <begin position="125"/>
        <end position="313"/>
    </location>
</feature>
<protein>
    <submittedName>
        <fullName evidence="12">Peptide ABC transporter permease</fullName>
    </submittedName>
</protein>
<evidence type="ECO:0000256" key="3">
    <source>
        <dbReference type="ARBA" id="ARBA00022475"/>
    </source>
</evidence>
<dbReference type="InterPro" id="IPR054864">
    <property type="entry name" value="OppC_permease"/>
</dbReference>
<reference evidence="12 13" key="1">
    <citation type="journal article" date="2015" name="Genome Announc.">
        <title>Expanding the biotechnology potential of lactobacilli through comparative genomics of 213 strains and associated genera.</title>
        <authorList>
            <person name="Sun Z."/>
            <person name="Harris H.M."/>
            <person name="McCann A."/>
            <person name="Guo C."/>
            <person name="Argimon S."/>
            <person name="Zhang W."/>
            <person name="Yang X."/>
            <person name="Jeffery I.B."/>
            <person name="Cooney J.C."/>
            <person name="Kagawa T.F."/>
            <person name="Liu W."/>
            <person name="Song Y."/>
            <person name="Salvetti E."/>
            <person name="Wrobel A."/>
            <person name="Rasinkangas P."/>
            <person name="Parkhill J."/>
            <person name="Rea M.C."/>
            <person name="O'Sullivan O."/>
            <person name="Ritari J."/>
            <person name="Douillard F.P."/>
            <person name="Paul Ross R."/>
            <person name="Yang R."/>
            <person name="Briner A.E."/>
            <person name="Felis G.E."/>
            <person name="de Vos W.M."/>
            <person name="Barrangou R."/>
            <person name="Klaenhammer T.R."/>
            <person name="Caufield P.W."/>
            <person name="Cui Y."/>
            <person name="Zhang H."/>
            <person name="O'Toole P.W."/>
        </authorList>
    </citation>
    <scope>NUCLEOTIDE SEQUENCE [LARGE SCALE GENOMIC DNA]</scope>
    <source>
        <strain evidence="12 13">DSM 21116</strain>
    </source>
</reference>
<comment type="caution">
    <text evidence="12">The sequence shown here is derived from an EMBL/GenBank/DDBJ whole genome shotgun (WGS) entry which is preliminary data.</text>
</comment>
<evidence type="ECO:0000256" key="8">
    <source>
        <dbReference type="ARBA" id="ARBA00023136"/>
    </source>
</evidence>
<proteinExistence type="inferred from homology"/>
<comment type="similarity">
    <text evidence="9">Belongs to the binding-protein-dependent transport system permease family. OppBC subfamily.</text>
</comment>
<feature type="transmembrane region" description="Helical" evidence="10">
    <location>
        <begin position="163"/>
        <end position="181"/>
    </location>
</feature>
<dbReference type="InterPro" id="IPR035906">
    <property type="entry name" value="MetI-like_sf"/>
</dbReference>
<dbReference type="STRING" id="1423729.FC80_GL000662"/>
<evidence type="ECO:0000256" key="9">
    <source>
        <dbReference type="ARBA" id="ARBA00024202"/>
    </source>
</evidence>
<gene>
    <name evidence="12" type="ORF">FC80_GL000662</name>
</gene>
<organism evidence="12 13">
    <name type="scientific">Liquorilactobacillus cacaonum DSM 21116</name>
    <dbReference type="NCBI Taxonomy" id="1423729"/>
    <lineage>
        <taxon>Bacteria</taxon>
        <taxon>Bacillati</taxon>
        <taxon>Bacillota</taxon>
        <taxon>Bacilli</taxon>
        <taxon>Lactobacillales</taxon>
        <taxon>Lactobacillaceae</taxon>
        <taxon>Liquorilactobacillus</taxon>
    </lineage>
</organism>
<dbReference type="NCBIfam" id="NF043080">
    <property type="entry name" value="MMSYN1_0166"/>
    <property type="match status" value="1"/>
</dbReference>
<keyword evidence="2 10" id="KW-0813">Transport</keyword>
<dbReference type="GO" id="GO:0015833">
    <property type="term" value="P:peptide transport"/>
    <property type="evidence" value="ECO:0007669"/>
    <property type="project" value="UniProtKB-KW"/>
</dbReference>
<feature type="transmembrane region" description="Helical" evidence="10">
    <location>
        <begin position="60"/>
        <end position="81"/>
    </location>
</feature>
<dbReference type="GO" id="GO:0055085">
    <property type="term" value="P:transmembrane transport"/>
    <property type="evidence" value="ECO:0007669"/>
    <property type="project" value="InterPro"/>
</dbReference>
<keyword evidence="13" id="KW-1185">Reference proteome</keyword>
<dbReference type="PROSITE" id="PS50928">
    <property type="entry name" value="ABC_TM1"/>
    <property type="match status" value="1"/>
</dbReference>
<dbReference type="OrthoDB" id="9797472at2"/>
<dbReference type="PANTHER" id="PTHR43386:SF24">
    <property type="entry name" value="OLIGOPEPTIDE TRANSPORT SYSTEM PERMEASE PROTEIN AMID"/>
    <property type="match status" value="1"/>
</dbReference>
<evidence type="ECO:0000256" key="7">
    <source>
        <dbReference type="ARBA" id="ARBA00022989"/>
    </source>
</evidence>
<feature type="transmembrane region" description="Helical" evidence="10">
    <location>
        <begin position="187"/>
        <end position="206"/>
    </location>
</feature>
<evidence type="ECO:0000259" key="11">
    <source>
        <dbReference type="PROSITE" id="PS50928"/>
    </source>
</evidence>
<dbReference type="SUPFAM" id="SSF161098">
    <property type="entry name" value="MetI-like"/>
    <property type="match status" value="1"/>
</dbReference>
<dbReference type="GO" id="GO:0005886">
    <property type="term" value="C:plasma membrane"/>
    <property type="evidence" value="ECO:0007669"/>
    <property type="project" value="UniProtKB-SubCell"/>
</dbReference>
<keyword evidence="4 10" id="KW-0812">Transmembrane</keyword>
<evidence type="ECO:0000256" key="10">
    <source>
        <dbReference type="RuleBase" id="RU363032"/>
    </source>
</evidence>
<evidence type="ECO:0000256" key="6">
    <source>
        <dbReference type="ARBA" id="ARBA00022927"/>
    </source>
</evidence>
<keyword evidence="3" id="KW-1003">Cell membrane</keyword>
<evidence type="ECO:0000256" key="2">
    <source>
        <dbReference type="ARBA" id="ARBA00022448"/>
    </source>
</evidence>
<dbReference type="CDD" id="cd06261">
    <property type="entry name" value="TM_PBP2"/>
    <property type="match status" value="1"/>
</dbReference>
<evidence type="ECO:0000256" key="1">
    <source>
        <dbReference type="ARBA" id="ARBA00004651"/>
    </source>
</evidence>
<accession>A0A0R2CHF3</accession>
<dbReference type="AlphaFoldDB" id="A0A0R2CHF3"/>
<dbReference type="GO" id="GO:0015031">
    <property type="term" value="P:protein transport"/>
    <property type="evidence" value="ECO:0007669"/>
    <property type="project" value="UniProtKB-KW"/>
</dbReference>
<name>A0A0R2CHF3_9LACO</name>